<gene>
    <name evidence="1" type="ORF">J2S43_001917</name>
</gene>
<reference evidence="1 2" key="1">
    <citation type="submission" date="2023-07" db="EMBL/GenBank/DDBJ databases">
        <title>Sequencing the genomes of 1000 actinobacteria strains.</title>
        <authorList>
            <person name="Klenk H.-P."/>
        </authorList>
    </citation>
    <scope>NUCLEOTIDE SEQUENCE [LARGE SCALE GENOMIC DNA]</scope>
    <source>
        <strain evidence="1 2">DSM 44710</strain>
    </source>
</reference>
<evidence type="ECO:0000313" key="1">
    <source>
        <dbReference type="EMBL" id="MDP9793405.1"/>
    </source>
</evidence>
<evidence type="ECO:0008006" key="3">
    <source>
        <dbReference type="Google" id="ProtNLM"/>
    </source>
</evidence>
<organism evidence="1 2">
    <name type="scientific">Catenuloplanes nepalensis</name>
    <dbReference type="NCBI Taxonomy" id="587533"/>
    <lineage>
        <taxon>Bacteria</taxon>
        <taxon>Bacillati</taxon>
        <taxon>Actinomycetota</taxon>
        <taxon>Actinomycetes</taxon>
        <taxon>Micromonosporales</taxon>
        <taxon>Micromonosporaceae</taxon>
        <taxon>Catenuloplanes</taxon>
    </lineage>
</organism>
<evidence type="ECO:0000313" key="2">
    <source>
        <dbReference type="Proteomes" id="UP001240984"/>
    </source>
</evidence>
<accession>A0ABT9MPQ8</accession>
<sequence length="76" mass="7949">MTKKLSISVPDDVAETLAAQPNASAFIAEAVRAHRARLATQALLAGAGYTVTGEGVERMRARLEAVRAAGRRSEAA</sequence>
<comment type="caution">
    <text evidence="1">The sequence shown here is derived from an EMBL/GenBank/DDBJ whole genome shotgun (WGS) entry which is preliminary data.</text>
</comment>
<protein>
    <recommendedName>
        <fullName evidence="3">CopG family transcriptional regulator</fullName>
    </recommendedName>
</protein>
<dbReference type="Proteomes" id="UP001240984">
    <property type="component" value="Unassembled WGS sequence"/>
</dbReference>
<dbReference type="EMBL" id="JAUSRA010000001">
    <property type="protein sequence ID" value="MDP9793405.1"/>
    <property type="molecule type" value="Genomic_DNA"/>
</dbReference>
<keyword evidence="2" id="KW-1185">Reference proteome</keyword>
<name>A0ABT9MPQ8_9ACTN</name>
<dbReference type="RefSeq" id="WP_306828443.1">
    <property type="nucleotide sequence ID" value="NZ_JAUSRA010000001.1"/>
</dbReference>
<proteinExistence type="predicted"/>